<evidence type="ECO:0000256" key="1">
    <source>
        <dbReference type="ARBA" id="ARBA00023125"/>
    </source>
</evidence>
<dbReference type="RefSeq" id="WP_239041768.1">
    <property type="nucleotide sequence ID" value="NZ_FXWV01000021.1"/>
</dbReference>
<evidence type="ECO:0000259" key="2">
    <source>
        <dbReference type="Pfam" id="PF13495"/>
    </source>
</evidence>
<sequence>MGRSLFLNHIRQEIRLRGYSIRTEKTYLHWIKRYIYFHRLTHPEQMGTLEVRAFLTWCLTSNMYLSIHRKPLWMHWHFFTTRYSIVILATSTFYVPVNPSRACLLDSLYAYSRPAFRRRRFTSQR</sequence>
<evidence type="ECO:0000313" key="4">
    <source>
        <dbReference type="Proteomes" id="UP001159257"/>
    </source>
</evidence>
<dbReference type="Proteomes" id="UP001159257">
    <property type="component" value="Unassembled WGS sequence"/>
</dbReference>
<feature type="domain" description="Integrase SAM-like N-terminal" evidence="2">
    <location>
        <begin position="6"/>
        <end position="60"/>
    </location>
</feature>
<protein>
    <submittedName>
        <fullName evidence="3">Phage integrase, N-terminal SAM-like domain</fullName>
    </submittedName>
</protein>
<comment type="caution">
    <text evidence="3">The sequence shown here is derived from an EMBL/GenBank/DDBJ whole genome shotgun (WGS) entry which is preliminary data.</text>
</comment>
<keyword evidence="1" id="KW-0238">DNA-binding</keyword>
<dbReference type="EMBL" id="FXWV01000021">
    <property type="protein sequence ID" value="SMR78337.1"/>
    <property type="molecule type" value="Genomic_DNA"/>
</dbReference>
<name>A0ABY1S3V7_9GAMM</name>
<keyword evidence="4" id="KW-1185">Reference proteome</keyword>
<accession>A0ABY1S3V7</accession>
<gene>
    <name evidence="3" type="ORF">SAMN04487964_1213</name>
</gene>
<evidence type="ECO:0000313" key="3">
    <source>
        <dbReference type="EMBL" id="SMR78337.1"/>
    </source>
</evidence>
<reference evidence="3 4" key="1">
    <citation type="submission" date="2017-05" db="EMBL/GenBank/DDBJ databases">
        <authorList>
            <person name="Varghese N."/>
            <person name="Submissions S."/>
        </authorList>
    </citation>
    <scope>NUCLEOTIDE SEQUENCE [LARGE SCALE GENOMIC DNA]</scope>
    <source>
        <strain evidence="3 4">CGMCC 1.7287</strain>
    </source>
</reference>
<dbReference type="InterPro" id="IPR010998">
    <property type="entry name" value="Integrase_recombinase_N"/>
</dbReference>
<organism evidence="3 4">
    <name type="scientific">Marinobacterium sediminicola</name>
    <dbReference type="NCBI Taxonomy" id="518898"/>
    <lineage>
        <taxon>Bacteria</taxon>
        <taxon>Pseudomonadati</taxon>
        <taxon>Pseudomonadota</taxon>
        <taxon>Gammaproteobacteria</taxon>
        <taxon>Oceanospirillales</taxon>
        <taxon>Oceanospirillaceae</taxon>
        <taxon>Marinobacterium</taxon>
    </lineage>
</organism>
<dbReference type="Pfam" id="PF13495">
    <property type="entry name" value="Phage_int_SAM_4"/>
    <property type="match status" value="1"/>
</dbReference>
<dbReference type="Gene3D" id="1.10.150.130">
    <property type="match status" value="1"/>
</dbReference>
<dbReference type="InterPro" id="IPR004107">
    <property type="entry name" value="Integrase_SAM-like_N"/>
</dbReference>
<proteinExistence type="predicted"/>